<evidence type="ECO:0000313" key="6">
    <source>
        <dbReference type="EMBL" id="KVG45726.1"/>
    </source>
</evidence>
<reference evidence="6 7" key="1">
    <citation type="journal article" date="2016" name="Sci. Rep.">
        <title>The genome sequence of the outbreeding globe artichoke constructed de novo incorporating a phase-aware low-pass sequencing strategy of F1 progeny.</title>
        <authorList>
            <person name="Scaglione D."/>
            <person name="Reyes-Chin-Wo S."/>
            <person name="Acquadro A."/>
            <person name="Froenicke L."/>
            <person name="Portis E."/>
            <person name="Beitel C."/>
            <person name="Tirone M."/>
            <person name="Mauro R."/>
            <person name="Lo Monaco A."/>
            <person name="Mauromicale G."/>
            <person name="Faccioli P."/>
            <person name="Cattivelli L."/>
            <person name="Rieseberg L."/>
            <person name="Michelmore R."/>
            <person name="Lanteri S."/>
        </authorList>
    </citation>
    <scope>NUCLEOTIDE SEQUENCE [LARGE SCALE GENOMIC DNA]</scope>
    <source>
        <strain evidence="6">2C</strain>
    </source>
</reference>
<dbReference type="Pfam" id="PF07738">
    <property type="entry name" value="Sad1_UNC"/>
    <property type="match status" value="1"/>
</dbReference>
<evidence type="ECO:0000256" key="3">
    <source>
        <dbReference type="ARBA" id="ARBA00022989"/>
    </source>
</evidence>
<evidence type="ECO:0000313" key="7">
    <source>
        <dbReference type="Proteomes" id="UP000243975"/>
    </source>
</evidence>
<dbReference type="AlphaFoldDB" id="A0A124R4I0"/>
<dbReference type="Proteomes" id="UP000243975">
    <property type="component" value="Unassembled WGS sequence"/>
</dbReference>
<evidence type="ECO:0000259" key="5">
    <source>
        <dbReference type="Pfam" id="PF07738"/>
    </source>
</evidence>
<dbReference type="STRING" id="59895.A0A124R4I0"/>
<dbReference type="InterPro" id="IPR012919">
    <property type="entry name" value="SUN_dom"/>
</dbReference>
<keyword evidence="4" id="KW-0472">Membrane</keyword>
<evidence type="ECO:0000256" key="4">
    <source>
        <dbReference type="ARBA" id="ARBA00023136"/>
    </source>
</evidence>
<dbReference type="GO" id="GO:0005737">
    <property type="term" value="C:cytoplasm"/>
    <property type="evidence" value="ECO:0007669"/>
    <property type="project" value="TreeGrafter"/>
</dbReference>
<gene>
    <name evidence="6" type="ORF">Ccrd_026408</name>
</gene>
<dbReference type="GO" id="GO:0034975">
    <property type="term" value="P:protein folding in endoplasmic reticulum"/>
    <property type="evidence" value="ECO:0007669"/>
    <property type="project" value="TreeGrafter"/>
</dbReference>
<dbReference type="EMBL" id="LEKV01008134">
    <property type="protein sequence ID" value="KVG45726.1"/>
    <property type="molecule type" value="Genomic_DNA"/>
</dbReference>
<dbReference type="Gramene" id="KVG45726">
    <property type="protein sequence ID" value="KVG45726"/>
    <property type="gene ID" value="Ccrd_026408"/>
</dbReference>
<accession>A0A124R4I0</accession>
<protein>
    <submittedName>
        <fullName evidence="6">Sad1/UNC-like, C-terminal</fullName>
    </submittedName>
</protein>
<keyword evidence="2" id="KW-0812">Transmembrane</keyword>
<evidence type="ECO:0000256" key="1">
    <source>
        <dbReference type="ARBA" id="ARBA00004308"/>
    </source>
</evidence>
<dbReference type="GO" id="GO:0012505">
    <property type="term" value="C:endomembrane system"/>
    <property type="evidence" value="ECO:0007669"/>
    <property type="project" value="UniProtKB-SubCell"/>
</dbReference>
<comment type="subcellular location">
    <subcellularLocation>
        <location evidence="1">Endomembrane system</location>
    </subcellularLocation>
</comment>
<sequence length="259" mass="29607">MPYSKTERLRSATLDLDEFKNKAFTSSTKNQASNGKIRTIIHRLEPNGAEYNYASASKGTNILGHNKEAKGSSNILSSDKNKYLRKRCSFDKKFVVLELSKETLIDTEIANFEHHSWNPKGFELFGSMSHFGSDFCCTLSVLRVYGVDVVERMLEDLVIARKNKFLYEEDDSVRKPDEFRVEPETEPELEPWLEEFNTNRAGDVEIGERDVIVKEIGNDLRDLHKCNDIVTKHVDDMVSRKSMCLFNSIISFGTMPFSG</sequence>
<keyword evidence="3" id="KW-1133">Transmembrane helix</keyword>
<organism evidence="6 7">
    <name type="scientific">Cynara cardunculus var. scolymus</name>
    <name type="common">Globe artichoke</name>
    <name type="synonym">Cynara scolymus</name>
    <dbReference type="NCBI Taxonomy" id="59895"/>
    <lineage>
        <taxon>Eukaryota</taxon>
        <taxon>Viridiplantae</taxon>
        <taxon>Streptophyta</taxon>
        <taxon>Embryophyta</taxon>
        <taxon>Tracheophyta</taxon>
        <taxon>Spermatophyta</taxon>
        <taxon>Magnoliopsida</taxon>
        <taxon>eudicotyledons</taxon>
        <taxon>Gunneridae</taxon>
        <taxon>Pentapetalae</taxon>
        <taxon>asterids</taxon>
        <taxon>campanulids</taxon>
        <taxon>Asterales</taxon>
        <taxon>Asteraceae</taxon>
        <taxon>Carduoideae</taxon>
        <taxon>Cardueae</taxon>
        <taxon>Carduinae</taxon>
        <taxon>Cynara</taxon>
    </lineage>
</organism>
<comment type="caution">
    <text evidence="6">The sequence shown here is derived from an EMBL/GenBank/DDBJ whole genome shotgun (WGS) entry which is preliminary data.</text>
</comment>
<proteinExistence type="predicted"/>
<dbReference type="GO" id="GO:0016020">
    <property type="term" value="C:membrane"/>
    <property type="evidence" value="ECO:0007669"/>
    <property type="project" value="InterPro"/>
</dbReference>
<dbReference type="PANTHER" id="PTHR12953">
    <property type="entry name" value="MEMBRANE PROTEIN CH1 RELATED"/>
    <property type="match status" value="1"/>
</dbReference>
<evidence type="ECO:0000256" key="2">
    <source>
        <dbReference type="ARBA" id="ARBA00022692"/>
    </source>
</evidence>
<feature type="domain" description="SUN" evidence="5">
    <location>
        <begin position="65"/>
        <end position="127"/>
    </location>
</feature>
<name>A0A124R4I0_CYNCS</name>
<dbReference type="InterPro" id="IPR045120">
    <property type="entry name" value="Suco/Slp1-like"/>
</dbReference>
<dbReference type="PANTHER" id="PTHR12953:SF0">
    <property type="entry name" value="SUN DOMAIN-CONTAINING OSSIFICATION FACTOR"/>
    <property type="match status" value="1"/>
</dbReference>
<keyword evidence="7" id="KW-1185">Reference proteome</keyword>